<sequence length="251" mass="28482">MGMIFTTLWQKLQRKDKEYKIIIVGLHNAGKTTILYKLALNEVIVTQPTIGSNVEEVSHRNVKLQVWDLGGQENLRSAWDAYYQGAEAVIYVVDAADDSQQSLVSKMEFFNLLIHNDLKDAVILVFANKIDLPTAMNAAQITELFSLHEIKNHEWFIQGCCALTGEGLEDGLNWLTSKLSQKHKLKASSTSGKDGAYVTKLPDHDKRAKLTDLTMEDQDPRSSRNGKEIIDLESSQRSIKNKKYYHEEEKQ</sequence>
<evidence type="ECO:0000256" key="4">
    <source>
        <dbReference type="PIRSR" id="PIRSR606689-1"/>
    </source>
</evidence>
<dbReference type="GO" id="GO:0005525">
    <property type="term" value="F:GTP binding"/>
    <property type="evidence" value="ECO:0007669"/>
    <property type="project" value="UniProtKB-KW"/>
</dbReference>
<keyword evidence="3 4" id="KW-0342">GTP-binding</keyword>
<evidence type="ECO:0000256" key="7">
    <source>
        <dbReference type="SAM" id="MobiDB-lite"/>
    </source>
</evidence>
<accession>A0A078AQ35</accession>
<dbReference type="NCBIfam" id="TIGR00231">
    <property type="entry name" value="small_GTP"/>
    <property type="match status" value="1"/>
</dbReference>
<dbReference type="AlphaFoldDB" id="A0A078AQ35"/>
<evidence type="ECO:0000256" key="2">
    <source>
        <dbReference type="ARBA" id="ARBA00022741"/>
    </source>
</evidence>
<dbReference type="Proteomes" id="UP000039865">
    <property type="component" value="Unassembled WGS sequence"/>
</dbReference>
<organism evidence="8 9">
    <name type="scientific">Stylonychia lemnae</name>
    <name type="common">Ciliate</name>
    <dbReference type="NCBI Taxonomy" id="5949"/>
    <lineage>
        <taxon>Eukaryota</taxon>
        <taxon>Sar</taxon>
        <taxon>Alveolata</taxon>
        <taxon>Ciliophora</taxon>
        <taxon>Intramacronucleata</taxon>
        <taxon>Spirotrichea</taxon>
        <taxon>Stichotrichia</taxon>
        <taxon>Sporadotrichida</taxon>
        <taxon>Oxytrichidae</taxon>
        <taxon>Stylonychinae</taxon>
        <taxon>Stylonychia</taxon>
    </lineage>
</organism>
<dbReference type="GO" id="GO:0046872">
    <property type="term" value="F:metal ion binding"/>
    <property type="evidence" value="ECO:0007669"/>
    <property type="project" value="UniProtKB-KW"/>
</dbReference>
<dbReference type="GO" id="GO:0003924">
    <property type="term" value="F:GTPase activity"/>
    <property type="evidence" value="ECO:0007669"/>
    <property type="project" value="InterPro"/>
</dbReference>
<comment type="similarity">
    <text evidence="1 6">Belongs to the small GTPase superfamily. Arf family.</text>
</comment>
<dbReference type="Pfam" id="PF00025">
    <property type="entry name" value="Arf"/>
    <property type="match status" value="1"/>
</dbReference>
<feature type="region of interest" description="Disordered" evidence="7">
    <location>
        <begin position="208"/>
        <end position="235"/>
    </location>
</feature>
<proteinExistence type="inferred from homology"/>
<name>A0A078AQ35_STYLE</name>
<dbReference type="InterPro" id="IPR024156">
    <property type="entry name" value="Small_GTPase_ARF"/>
</dbReference>
<keyword evidence="5" id="KW-0479">Metal-binding</keyword>
<dbReference type="FunFam" id="3.40.50.300:FF:000412">
    <property type="entry name" value="ADP-ribosylation factor 1"/>
    <property type="match status" value="1"/>
</dbReference>
<dbReference type="PRINTS" id="PR00328">
    <property type="entry name" value="SAR1GTPBP"/>
</dbReference>
<evidence type="ECO:0000256" key="6">
    <source>
        <dbReference type="RuleBase" id="RU003925"/>
    </source>
</evidence>
<dbReference type="SMART" id="SM00178">
    <property type="entry name" value="SAR"/>
    <property type="match status" value="1"/>
</dbReference>
<evidence type="ECO:0000256" key="3">
    <source>
        <dbReference type="ARBA" id="ARBA00023134"/>
    </source>
</evidence>
<evidence type="ECO:0000256" key="5">
    <source>
        <dbReference type="PIRSR" id="PIRSR606689-2"/>
    </source>
</evidence>
<evidence type="ECO:0000256" key="1">
    <source>
        <dbReference type="ARBA" id="ARBA00010290"/>
    </source>
</evidence>
<dbReference type="GO" id="GO:0030010">
    <property type="term" value="P:establishment of cell polarity"/>
    <property type="evidence" value="ECO:0007669"/>
    <property type="project" value="UniProtKB-ARBA"/>
</dbReference>
<dbReference type="SMART" id="SM00177">
    <property type="entry name" value="ARF"/>
    <property type="match status" value="1"/>
</dbReference>
<dbReference type="PROSITE" id="PS51419">
    <property type="entry name" value="RAB"/>
    <property type="match status" value="1"/>
</dbReference>
<dbReference type="InParanoid" id="A0A078AQ35"/>
<keyword evidence="5" id="KW-0460">Magnesium</keyword>
<dbReference type="Gene3D" id="3.40.50.300">
    <property type="entry name" value="P-loop containing nucleotide triphosphate hydrolases"/>
    <property type="match status" value="1"/>
</dbReference>
<protein>
    <submittedName>
        <fullName evidence="8">Arf-like gtpase</fullName>
    </submittedName>
</protein>
<evidence type="ECO:0000313" key="9">
    <source>
        <dbReference type="Proteomes" id="UP000039865"/>
    </source>
</evidence>
<dbReference type="OMA" id="FTCWDLG"/>
<keyword evidence="2 4" id="KW-0547">Nucleotide-binding</keyword>
<gene>
    <name evidence="8" type="primary">Contig15530.g16549</name>
    <name evidence="8" type="ORF">STYLEM_13138</name>
</gene>
<reference evidence="8 9" key="1">
    <citation type="submission" date="2014-06" db="EMBL/GenBank/DDBJ databases">
        <authorList>
            <person name="Swart Estienne"/>
        </authorList>
    </citation>
    <scope>NUCLEOTIDE SEQUENCE [LARGE SCALE GENOMIC DNA]</scope>
    <source>
        <strain evidence="8 9">130c</strain>
    </source>
</reference>
<dbReference type="PANTHER" id="PTHR11711">
    <property type="entry name" value="ADP RIBOSYLATION FACTOR-RELATED"/>
    <property type="match status" value="1"/>
</dbReference>
<feature type="binding site" evidence="4">
    <location>
        <begin position="25"/>
        <end position="32"/>
    </location>
    <ligand>
        <name>GTP</name>
        <dbReference type="ChEBI" id="CHEBI:37565"/>
    </ligand>
</feature>
<dbReference type="InterPro" id="IPR006689">
    <property type="entry name" value="Small_GTPase_ARF/SAR"/>
</dbReference>
<dbReference type="OrthoDB" id="2011769at2759"/>
<keyword evidence="9" id="KW-1185">Reference proteome</keyword>
<feature type="binding site" evidence="4">
    <location>
        <begin position="128"/>
        <end position="131"/>
    </location>
    <ligand>
        <name>GTP</name>
        <dbReference type="ChEBI" id="CHEBI:37565"/>
    </ligand>
</feature>
<feature type="binding site" evidence="5">
    <location>
        <position position="49"/>
    </location>
    <ligand>
        <name>Mg(2+)</name>
        <dbReference type="ChEBI" id="CHEBI:18420"/>
    </ligand>
</feature>
<dbReference type="SUPFAM" id="SSF52540">
    <property type="entry name" value="P-loop containing nucleoside triphosphate hydrolases"/>
    <property type="match status" value="1"/>
</dbReference>
<feature type="binding site" evidence="4">
    <location>
        <position position="71"/>
    </location>
    <ligand>
        <name>GTP</name>
        <dbReference type="ChEBI" id="CHEBI:37565"/>
    </ligand>
</feature>
<evidence type="ECO:0000313" key="8">
    <source>
        <dbReference type="EMBL" id="CDW84081.1"/>
    </source>
</evidence>
<feature type="binding site" evidence="5">
    <location>
        <position position="32"/>
    </location>
    <ligand>
        <name>Mg(2+)</name>
        <dbReference type="ChEBI" id="CHEBI:18420"/>
    </ligand>
</feature>
<dbReference type="SMART" id="SM00175">
    <property type="entry name" value="RAB"/>
    <property type="match status" value="1"/>
</dbReference>
<dbReference type="EMBL" id="CCKQ01012463">
    <property type="protein sequence ID" value="CDW84081.1"/>
    <property type="molecule type" value="Genomic_DNA"/>
</dbReference>
<dbReference type="InterPro" id="IPR005225">
    <property type="entry name" value="Small_GTP-bd"/>
</dbReference>
<feature type="compositionally biased region" description="Basic and acidic residues" evidence="7">
    <location>
        <begin position="218"/>
        <end position="230"/>
    </location>
</feature>
<dbReference type="PROSITE" id="PS51417">
    <property type="entry name" value="ARF"/>
    <property type="match status" value="1"/>
</dbReference>
<dbReference type="InterPro" id="IPR027417">
    <property type="entry name" value="P-loop_NTPase"/>
</dbReference>